<dbReference type="InterPro" id="IPR023123">
    <property type="entry name" value="Tubulin_C"/>
</dbReference>
<evidence type="ECO:0000259" key="14">
    <source>
        <dbReference type="SMART" id="SM00865"/>
    </source>
</evidence>
<keyword evidence="7" id="KW-0479">Metal-binding</keyword>
<feature type="domain" description="Tubulin/FtsZ GTPase" evidence="13">
    <location>
        <begin position="77"/>
        <end position="271"/>
    </location>
</feature>
<evidence type="ECO:0000313" key="15">
    <source>
        <dbReference type="EMBL" id="KAL2749014.1"/>
    </source>
</evidence>
<dbReference type="Gene3D" id="3.30.1330.20">
    <property type="entry name" value="Tubulin/FtsZ, C-terminal domain"/>
    <property type="match status" value="1"/>
</dbReference>
<evidence type="ECO:0000256" key="11">
    <source>
        <dbReference type="ARBA" id="ARBA00023212"/>
    </source>
</evidence>
<dbReference type="SUPFAM" id="SSF55307">
    <property type="entry name" value="Tubulin C-terminal domain-like"/>
    <property type="match status" value="1"/>
</dbReference>
<proteinExistence type="inferred from homology"/>
<dbReference type="Gene3D" id="3.40.50.1440">
    <property type="entry name" value="Tubulin/FtsZ, GTPase domain"/>
    <property type="match status" value="1"/>
</dbReference>
<reference evidence="15 16" key="1">
    <citation type="journal article" date="2024" name="Ann. Entomol. Soc. Am.">
        <title>Genomic analyses of the southern and eastern yellowjacket wasps (Hymenoptera: Vespidae) reveal evolutionary signatures of social life.</title>
        <authorList>
            <person name="Catto M.A."/>
            <person name="Caine P.B."/>
            <person name="Orr S.E."/>
            <person name="Hunt B.G."/>
            <person name="Goodisman M.A.D."/>
        </authorList>
    </citation>
    <scope>NUCLEOTIDE SEQUENCE [LARGE SCALE GENOMIC DNA]</scope>
    <source>
        <strain evidence="15">232</strain>
        <tissue evidence="15">Head and thorax</tissue>
    </source>
</reference>
<dbReference type="InterPro" id="IPR013838">
    <property type="entry name" value="Beta-tubulin_BS"/>
</dbReference>
<comment type="subunit">
    <text evidence="4">Dimer of alpha and beta chains. A typical microtubule is a hollow water-filled tube with an outer diameter of 25 nm and an inner diameter of 15 nM. Alpha-beta heterodimers associate head-to-tail to form protofilaments running lengthwise along the microtubule wall with the beta-tubulin subunit facing the microtubule plus end conferring a structural polarity. Microtubules usually have 13 protofilaments but different protofilament numbers can be found in some organisms and specialized cells.</text>
</comment>
<dbReference type="GO" id="GO:0005874">
    <property type="term" value="C:microtubule"/>
    <property type="evidence" value="ECO:0007669"/>
    <property type="project" value="UniProtKB-KW"/>
</dbReference>
<dbReference type="InterPro" id="IPR000217">
    <property type="entry name" value="Tubulin"/>
</dbReference>
<dbReference type="PRINTS" id="PR01161">
    <property type="entry name" value="TUBULIN"/>
</dbReference>
<evidence type="ECO:0000256" key="2">
    <source>
        <dbReference type="ARBA" id="ARBA00004245"/>
    </source>
</evidence>
<accession>A0ABD2CW95</accession>
<keyword evidence="5" id="KW-0963">Cytoplasm</keyword>
<comment type="subcellular location">
    <subcellularLocation>
        <location evidence="2">Cytoplasm</location>
        <location evidence="2">Cytoskeleton</location>
    </subcellularLocation>
</comment>
<dbReference type="SUPFAM" id="SSF52490">
    <property type="entry name" value="Tubulin nucleotide-binding domain-like"/>
    <property type="match status" value="1"/>
</dbReference>
<dbReference type="PROSITE" id="PS00228">
    <property type="entry name" value="TUBULIN_B_AUTOREG"/>
    <property type="match status" value="1"/>
</dbReference>
<evidence type="ECO:0000256" key="4">
    <source>
        <dbReference type="ARBA" id="ARBA00011747"/>
    </source>
</evidence>
<dbReference type="InterPro" id="IPR002453">
    <property type="entry name" value="Beta_tubulin"/>
</dbReference>
<sequence length="477" mass="54208">MREIVHIQLGQCGNNIGTKFWEVVSDEHGLTRDGIFQGESDLQLQRINVYFTEGRGIDNSSNKNLTLPVSLTLDLPLYLVFLDYKFIPRAILVDLDPGTISATLSSRYGRLFNPDNFVAGEAGTSNNWAKGYYTEGAELADTALDLVRKEAESCDLMQGIQLVHSLGGGTGGGMGSLLLQKLKEEYVDRILKSYIILPTPKMSNIVVESYNAVLSLYHLIDHNDETFCMDNEALHYICTETLKLASPTYSDLNYLISNCMAGITTCFRFPGQLNTDLRKLLVNMVPYPKLHFFVPGYVPLMSKRLAPYKILSVPELTKQMFDEKTMFARCNPKNGRFLTIAAIFRGRMSTRHVEQQMMNIQNKNSSYFVEWIPNNIKTAICDIPPRGLSMSATMVMNTTAIQECFKKMLDIFSGMFEKRAYLHWYTNEGMELNQFSEAKNNVNDIVSEYQQYQETPTETSFEEEEIIYREGDQETVD</sequence>
<protein>
    <submittedName>
        <fullName evidence="15">Tubulin beta-1 chain-like isoform X1</fullName>
    </submittedName>
</protein>
<dbReference type="FunFam" id="3.30.1330.20:FF:000009">
    <property type="entry name" value="Tubulin beta chain"/>
    <property type="match status" value="1"/>
</dbReference>
<name>A0ABD2CW95_VESMC</name>
<dbReference type="Pfam" id="PF03953">
    <property type="entry name" value="Tubulin_C"/>
    <property type="match status" value="1"/>
</dbReference>
<keyword evidence="11" id="KW-0206">Cytoskeleton</keyword>
<keyword evidence="16" id="KW-1185">Reference proteome</keyword>
<evidence type="ECO:0000259" key="13">
    <source>
        <dbReference type="SMART" id="SM00864"/>
    </source>
</evidence>
<gene>
    <name evidence="15" type="ORF">V1477_002624</name>
</gene>
<dbReference type="InterPro" id="IPR036525">
    <property type="entry name" value="Tubulin/FtsZ_GTPase_sf"/>
</dbReference>
<comment type="similarity">
    <text evidence="3">Belongs to the tubulin family.</text>
</comment>
<dbReference type="Proteomes" id="UP001607303">
    <property type="component" value="Unassembled WGS sequence"/>
</dbReference>
<evidence type="ECO:0000256" key="9">
    <source>
        <dbReference type="ARBA" id="ARBA00022842"/>
    </source>
</evidence>
<evidence type="ECO:0000256" key="3">
    <source>
        <dbReference type="ARBA" id="ARBA00009636"/>
    </source>
</evidence>
<evidence type="ECO:0000256" key="5">
    <source>
        <dbReference type="ARBA" id="ARBA00022490"/>
    </source>
</evidence>
<dbReference type="EMBL" id="JAYRBN010000028">
    <property type="protein sequence ID" value="KAL2749014.1"/>
    <property type="molecule type" value="Genomic_DNA"/>
</dbReference>
<dbReference type="PANTHER" id="PTHR11588">
    <property type="entry name" value="TUBULIN"/>
    <property type="match status" value="1"/>
</dbReference>
<dbReference type="SMART" id="SM00865">
    <property type="entry name" value="Tubulin_C"/>
    <property type="match status" value="1"/>
</dbReference>
<dbReference type="CDD" id="cd02187">
    <property type="entry name" value="beta_tubulin"/>
    <property type="match status" value="1"/>
</dbReference>
<keyword evidence="10" id="KW-0342">GTP-binding</keyword>
<comment type="cofactor">
    <cofactor evidence="1">
        <name>Mg(2+)</name>
        <dbReference type="ChEBI" id="CHEBI:18420"/>
    </cofactor>
</comment>
<dbReference type="InterPro" id="IPR037103">
    <property type="entry name" value="Tubulin/FtsZ-like_C"/>
</dbReference>
<evidence type="ECO:0000313" key="16">
    <source>
        <dbReference type="Proteomes" id="UP001607303"/>
    </source>
</evidence>
<dbReference type="InterPro" id="IPR018316">
    <property type="entry name" value="Tubulin/FtsZ_2-layer-sand-dom"/>
</dbReference>
<organism evidence="15 16">
    <name type="scientific">Vespula maculifrons</name>
    <name type="common">Eastern yellow jacket</name>
    <name type="synonym">Wasp</name>
    <dbReference type="NCBI Taxonomy" id="7453"/>
    <lineage>
        <taxon>Eukaryota</taxon>
        <taxon>Metazoa</taxon>
        <taxon>Ecdysozoa</taxon>
        <taxon>Arthropoda</taxon>
        <taxon>Hexapoda</taxon>
        <taxon>Insecta</taxon>
        <taxon>Pterygota</taxon>
        <taxon>Neoptera</taxon>
        <taxon>Endopterygota</taxon>
        <taxon>Hymenoptera</taxon>
        <taxon>Apocrita</taxon>
        <taxon>Aculeata</taxon>
        <taxon>Vespoidea</taxon>
        <taxon>Vespidae</taxon>
        <taxon>Vespinae</taxon>
        <taxon>Vespula</taxon>
    </lineage>
</organism>
<feature type="domain" description="Tubulin/FtsZ 2-layer sandwich" evidence="14">
    <location>
        <begin position="273"/>
        <end position="410"/>
    </location>
</feature>
<evidence type="ECO:0000256" key="10">
    <source>
        <dbReference type="ARBA" id="ARBA00023134"/>
    </source>
</evidence>
<keyword evidence="9" id="KW-0460">Magnesium</keyword>
<comment type="function">
    <text evidence="12">Tubulin is the major constituent of microtubules, a cylinder consisting of laterally associated linear protofilaments composed of alpha- and beta-tubulin heterodimers. Microtubules grow by the addition of GTP-tubulin dimers to the microtubule end, where a stabilizing cap forms. Below the cap, tubulin dimers are in GDP-bound state, owing to GTPase activity of alpha-tubulin.</text>
</comment>
<dbReference type="InterPro" id="IPR008280">
    <property type="entry name" value="Tub_FtsZ_C"/>
</dbReference>
<dbReference type="InterPro" id="IPR003008">
    <property type="entry name" value="Tubulin_FtsZ_GTPase"/>
</dbReference>
<dbReference type="GO" id="GO:0046872">
    <property type="term" value="F:metal ion binding"/>
    <property type="evidence" value="ECO:0007669"/>
    <property type="project" value="UniProtKB-KW"/>
</dbReference>
<evidence type="ECO:0000256" key="1">
    <source>
        <dbReference type="ARBA" id="ARBA00001946"/>
    </source>
</evidence>
<evidence type="ECO:0000256" key="7">
    <source>
        <dbReference type="ARBA" id="ARBA00022723"/>
    </source>
</evidence>
<evidence type="ECO:0000256" key="8">
    <source>
        <dbReference type="ARBA" id="ARBA00022741"/>
    </source>
</evidence>
<dbReference type="GO" id="GO:0005525">
    <property type="term" value="F:GTP binding"/>
    <property type="evidence" value="ECO:0007669"/>
    <property type="project" value="UniProtKB-KW"/>
</dbReference>
<evidence type="ECO:0000256" key="6">
    <source>
        <dbReference type="ARBA" id="ARBA00022701"/>
    </source>
</evidence>
<dbReference type="AlphaFoldDB" id="A0ABD2CW95"/>
<evidence type="ECO:0000256" key="12">
    <source>
        <dbReference type="ARBA" id="ARBA00034296"/>
    </source>
</evidence>
<dbReference type="PRINTS" id="PR01163">
    <property type="entry name" value="BETATUBULIN"/>
</dbReference>
<dbReference type="Pfam" id="PF00091">
    <property type="entry name" value="Tubulin"/>
    <property type="match status" value="1"/>
</dbReference>
<comment type="caution">
    <text evidence="15">The sequence shown here is derived from an EMBL/GenBank/DDBJ whole genome shotgun (WGS) entry which is preliminary data.</text>
</comment>
<keyword evidence="8" id="KW-0547">Nucleotide-binding</keyword>
<dbReference type="SMART" id="SM00864">
    <property type="entry name" value="Tubulin"/>
    <property type="match status" value="1"/>
</dbReference>
<dbReference type="Gene3D" id="1.10.287.600">
    <property type="entry name" value="Helix hairpin bin"/>
    <property type="match status" value="1"/>
</dbReference>
<keyword evidence="6" id="KW-0493">Microtubule</keyword>